<protein>
    <submittedName>
        <fullName evidence="2">Uncharacterized protein</fullName>
    </submittedName>
</protein>
<name>A0A5B7CU59_PORTR</name>
<evidence type="ECO:0000313" key="3">
    <source>
        <dbReference type="Proteomes" id="UP000324222"/>
    </source>
</evidence>
<evidence type="ECO:0000313" key="2">
    <source>
        <dbReference type="EMBL" id="MPC12204.1"/>
    </source>
</evidence>
<sequence length="87" mass="8647">MASSGLMSSFSSAKASNTGFILSSSPGSSGLASSESLYLRPSALDFLASASSSSSMRAAACCISKMASSQKLTKASSFSLSPSVTMA</sequence>
<organism evidence="2 3">
    <name type="scientific">Portunus trituberculatus</name>
    <name type="common">Swimming crab</name>
    <name type="synonym">Neptunus trituberculatus</name>
    <dbReference type="NCBI Taxonomy" id="210409"/>
    <lineage>
        <taxon>Eukaryota</taxon>
        <taxon>Metazoa</taxon>
        <taxon>Ecdysozoa</taxon>
        <taxon>Arthropoda</taxon>
        <taxon>Crustacea</taxon>
        <taxon>Multicrustacea</taxon>
        <taxon>Malacostraca</taxon>
        <taxon>Eumalacostraca</taxon>
        <taxon>Eucarida</taxon>
        <taxon>Decapoda</taxon>
        <taxon>Pleocyemata</taxon>
        <taxon>Brachyura</taxon>
        <taxon>Eubrachyura</taxon>
        <taxon>Portunoidea</taxon>
        <taxon>Portunidae</taxon>
        <taxon>Portuninae</taxon>
        <taxon>Portunus</taxon>
    </lineage>
</organism>
<feature type="region of interest" description="Disordered" evidence="1">
    <location>
        <begin position="68"/>
        <end position="87"/>
    </location>
</feature>
<gene>
    <name evidence="2" type="ORF">E2C01_004881</name>
</gene>
<dbReference type="EMBL" id="VSRR010000203">
    <property type="protein sequence ID" value="MPC12204.1"/>
    <property type="molecule type" value="Genomic_DNA"/>
</dbReference>
<comment type="caution">
    <text evidence="2">The sequence shown here is derived from an EMBL/GenBank/DDBJ whole genome shotgun (WGS) entry which is preliminary data.</text>
</comment>
<evidence type="ECO:0000256" key="1">
    <source>
        <dbReference type="SAM" id="MobiDB-lite"/>
    </source>
</evidence>
<accession>A0A5B7CU59</accession>
<dbReference type="Proteomes" id="UP000324222">
    <property type="component" value="Unassembled WGS sequence"/>
</dbReference>
<proteinExistence type="predicted"/>
<reference evidence="2 3" key="1">
    <citation type="submission" date="2019-05" db="EMBL/GenBank/DDBJ databases">
        <title>Another draft genome of Portunus trituberculatus and its Hox gene families provides insights of decapod evolution.</title>
        <authorList>
            <person name="Jeong J.-H."/>
            <person name="Song I."/>
            <person name="Kim S."/>
            <person name="Choi T."/>
            <person name="Kim D."/>
            <person name="Ryu S."/>
            <person name="Kim W."/>
        </authorList>
    </citation>
    <scope>NUCLEOTIDE SEQUENCE [LARGE SCALE GENOMIC DNA]</scope>
    <source>
        <tissue evidence="2">Muscle</tissue>
    </source>
</reference>
<keyword evidence="3" id="KW-1185">Reference proteome</keyword>
<dbReference type="AlphaFoldDB" id="A0A5B7CU59"/>